<dbReference type="PANTHER" id="PTHR42646:SF2">
    <property type="entry name" value="5'-3' EXONUCLEASE FAMILY PROTEIN"/>
    <property type="match status" value="1"/>
</dbReference>
<evidence type="ECO:0000256" key="2">
    <source>
        <dbReference type="ARBA" id="ARBA00022801"/>
    </source>
</evidence>
<dbReference type="InterPro" id="IPR002421">
    <property type="entry name" value="5-3_exonuclease"/>
</dbReference>
<dbReference type="Pfam" id="PF02739">
    <property type="entry name" value="5_3_exonuc_N"/>
    <property type="match status" value="1"/>
</dbReference>
<evidence type="ECO:0000256" key="5">
    <source>
        <dbReference type="ARBA" id="ARBA00049957"/>
    </source>
</evidence>
<dbReference type="CDD" id="cd09898">
    <property type="entry name" value="H3TH_53EXO"/>
    <property type="match status" value="1"/>
</dbReference>
<dbReference type="AlphaFoldDB" id="A0A1C4YT55"/>
<evidence type="ECO:0000256" key="6">
    <source>
        <dbReference type="ARBA" id="ARBA00050026"/>
    </source>
</evidence>
<evidence type="ECO:0000313" key="8">
    <source>
        <dbReference type="EMBL" id="SCF23949.1"/>
    </source>
</evidence>
<dbReference type="InterPro" id="IPR020046">
    <property type="entry name" value="5-3_exonucl_a-hlix_arch_N"/>
</dbReference>
<gene>
    <name evidence="8" type="ORF">GA0070558_1802</name>
</gene>
<protein>
    <recommendedName>
        <fullName evidence="6">5'-3' exonuclease</fullName>
    </recommendedName>
</protein>
<dbReference type="GO" id="GO:0003677">
    <property type="term" value="F:DNA binding"/>
    <property type="evidence" value="ECO:0007669"/>
    <property type="project" value="UniProtKB-KW"/>
</dbReference>
<keyword evidence="3" id="KW-0269">Exonuclease</keyword>
<dbReference type="InterPro" id="IPR020045">
    <property type="entry name" value="DNA_polI_H3TH"/>
</dbReference>
<keyword evidence="1" id="KW-0540">Nuclease</keyword>
<evidence type="ECO:0000256" key="1">
    <source>
        <dbReference type="ARBA" id="ARBA00022722"/>
    </source>
</evidence>
<dbReference type="SMART" id="SM00475">
    <property type="entry name" value="53EXOc"/>
    <property type="match status" value="1"/>
</dbReference>
<reference evidence="8 9" key="1">
    <citation type="submission" date="2016-06" db="EMBL/GenBank/DDBJ databases">
        <authorList>
            <person name="Kjaerup R.B."/>
            <person name="Dalgaard T.S."/>
            <person name="Juul-Madsen H.R."/>
        </authorList>
    </citation>
    <scope>NUCLEOTIDE SEQUENCE [LARGE SCALE GENOMIC DNA]</scope>
    <source>
        <strain evidence="8 9">DSM 45626</strain>
    </source>
</reference>
<dbReference type="InterPro" id="IPR038969">
    <property type="entry name" value="FEN"/>
</dbReference>
<dbReference type="GO" id="GO:0033567">
    <property type="term" value="P:DNA replication, Okazaki fragment processing"/>
    <property type="evidence" value="ECO:0007669"/>
    <property type="project" value="InterPro"/>
</dbReference>
<organism evidence="8 9">
    <name type="scientific">Micromonospora haikouensis</name>
    <dbReference type="NCBI Taxonomy" id="686309"/>
    <lineage>
        <taxon>Bacteria</taxon>
        <taxon>Bacillati</taxon>
        <taxon>Actinomycetota</taxon>
        <taxon>Actinomycetes</taxon>
        <taxon>Micromonosporales</taxon>
        <taxon>Micromonosporaceae</taxon>
        <taxon>Micromonospora</taxon>
    </lineage>
</organism>
<dbReference type="Pfam" id="PF01367">
    <property type="entry name" value="5_3_exonuc"/>
    <property type="match status" value="1"/>
</dbReference>
<evidence type="ECO:0000313" key="9">
    <source>
        <dbReference type="Proteomes" id="UP000199375"/>
    </source>
</evidence>
<feature type="domain" description="5'-3' exonuclease" evidence="7">
    <location>
        <begin position="2"/>
        <end position="257"/>
    </location>
</feature>
<sequence>MTGLFLVDGHQLLYRAWFGFPARITSRDKTRDLTGVFGFLALMRKAHRLHAPDHELVVVFDGEHAAARRAATVPGYKANRVGVDHTPIAALPDVKRALDAATVSWTEIDQMEADDVIATATTSAVQAGRSVICYSSDRDFYQLLRPAVTVLTPRRTVVTAADIHRRYRIHPCQWPDYRALTGDPADNIPGIRGIGPTTAATLLTDGWHLEQLPNSPRLRNPRCHPITHQWSEVLAWRDAIRLRTDIPLPDTLITGQPTAPLPRAAHLLDQLHLW</sequence>
<dbReference type="GO" id="GO:0017108">
    <property type="term" value="F:5'-flap endonuclease activity"/>
    <property type="evidence" value="ECO:0007669"/>
    <property type="project" value="InterPro"/>
</dbReference>
<dbReference type="Gene3D" id="3.40.50.1010">
    <property type="entry name" value="5'-nuclease"/>
    <property type="match status" value="1"/>
</dbReference>
<accession>A0A1C4YT55</accession>
<dbReference type="Proteomes" id="UP000199375">
    <property type="component" value="Unassembled WGS sequence"/>
</dbReference>
<dbReference type="InterPro" id="IPR036279">
    <property type="entry name" value="5-3_exonuclease_C_sf"/>
</dbReference>
<evidence type="ECO:0000259" key="7">
    <source>
        <dbReference type="SMART" id="SM00475"/>
    </source>
</evidence>
<evidence type="ECO:0000256" key="3">
    <source>
        <dbReference type="ARBA" id="ARBA00022839"/>
    </source>
</evidence>
<dbReference type="SUPFAM" id="SSF47807">
    <property type="entry name" value="5' to 3' exonuclease, C-terminal subdomain"/>
    <property type="match status" value="1"/>
</dbReference>
<dbReference type="RefSeq" id="WP_218107165.1">
    <property type="nucleotide sequence ID" value="NZ_FMCW01000080.1"/>
</dbReference>
<name>A0A1C4YT55_9ACTN</name>
<dbReference type="SMART" id="SM00279">
    <property type="entry name" value="HhH2"/>
    <property type="match status" value="1"/>
</dbReference>
<dbReference type="CDD" id="cd09859">
    <property type="entry name" value="PIN_53EXO"/>
    <property type="match status" value="1"/>
</dbReference>
<dbReference type="GO" id="GO:0008409">
    <property type="term" value="F:5'-3' exonuclease activity"/>
    <property type="evidence" value="ECO:0007669"/>
    <property type="project" value="InterPro"/>
</dbReference>
<dbReference type="EMBL" id="FMCW01000080">
    <property type="protein sequence ID" value="SCF23949.1"/>
    <property type="molecule type" value="Genomic_DNA"/>
</dbReference>
<dbReference type="Gene3D" id="1.10.150.20">
    <property type="entry name" value="5' to 3' exonuclease, C-terminal subdomain"/>
    <property type="match status" value="1"/>
</dbReference>
<proteinExistence type="predicted"/>
<comment type="function">
    <text evidence="5">5'-3' exonuclease acting preferentially on double-stranded DNA.</text>
</comment>
<evidence type="ECO:0000256" key="4">
    <source>
        <dbReference type="ARBA" id="ARBA00023125"/>
    </source>
</evidence>
<dbReference type="InterPro" id="IPR029060">
    <property type="entry name" value="PIN-like_dom_sf"/>
</dbReference>
<keyword evidence="4" id="KW-0238">DNA-binding</keyword>
<keyword evidence="2" id="KW-0378">Hydrolase</keyword>
<dbReference type="InterPro" id="IPR008918">
    <property type="entry name" value="HhH2"/>
</dbReference>
<dbReference type="SUPFAM" id="SSF88723">
    <property type="entry name" value="PIN domain-like"/>
    <property type="match status" value="1"/>
</dbReference>
<dbReference type="PANTHER" id="PTHR42646">
    <property type="entry name" value="FLAP ENDONUCLEASE XNI"/>
    <property type="match status" value="1"/>
</dbReference>